<protein>
    <submittedName>
        <fullName evidence="2">Uncharacterized protein</fullName>
    </submittedName>
</protein>
<sequence length="285" mass="31131">MGTIVFRVVSIHDIRFSMPHHIVFHSARGPWACLRAGLLARHEPRAVPAPSPQHVGRPDTARISLDPTRHDGPVRAREARNQQPAQIKIHPHQPTYIYFIEILPDPSSYMPISPKRRRRSNLSSSCAHPSPCSPAPHRCGSAGAAPCSAPAPPSLRATALHRRLAPLLRGPHCRVSAGPAPTPRHAFAPRVRRCHPCSVAPHVRRRPPCAVVHLVLSPRGLVRQTGRSGLLLPNGPIRSGQHGKQAFVPCLDLNLGMWAGPNWARAGPGRAARMANYSLWVIAPR</sequence>
<dbReference type="AlphaFoldDB" id="A0A3L6RJN1"/>
<comment type="caution">
    <text evidence="2">The sequence shown here is derived from an EMBL/GenBank/DDBJ whole genome shotgun (WGS) entry which is preliminary data.</text>
</comment>
<organism evidence="2 3">
    <name type="scientific">Panicum miliaceum</name>
    <name type="common">Proso millet</name>
    <name type="synonym">Broomcorn millet</name>
    <dbReference type="NCBI Taxonomy" id="4540"/>
    <lineage>
        <taxon>Eukaryota</taxon>
        <taxon>Viridiplantae</taxon>
        <taxon>Streptophyta</taxon>
        <taxon>Embryophyta</taxon>
        <taxon>Tracheophyta</taxon>
        <taxon>Spermatophyta</taxon>
        <taxon>Magnoliopsida</taxon>
        <taxon>Liliopsida</taxon>
        <taxon>Poales</taxon>
        <taxon>Poaceae</taxon>
        <taxon>PACMAD clade</taxon>
        <taxon>Panicoideae</taxon>
        <taxon>Panicodae</taxon>
        <taxon>Paniceae</taxon>
        <taxon>Panicinae</taxon>
        <taxon>Panicum</taxon>
        <taxon>Panicum sect. Panicum</taxon>
    </lineage>
</organism>
<proteinExistence type="predicted"/>
<feature type="region of interest" description="Disordered" evidence="1">
    <location>
        <begin position="133"/>
        <end position="152"/>
    </location>
</feature>
<accession>A0A3L6RJN1</accession>
<reference evidence="3" key="1">
    <citation type="journal article" date="2019" name="Nat. Commun.">
        <title>The genome of broomcorn millet.</title>
        <authorList>
            <person name="Zou C."/>
            <person name="Miki D."/>
            <person name="Li D."/>
            <person name="Tang Q."/>
            <person name="Xiao L."/>
            <person name="Rajput S."/>
            <person name="Deng P."/>
            <person name="Jia W."/>
            <person name="Huang R."/>
            <person name="Zhang M."/>
            <person name="Sun Y."/>
            <person name="Hu J."/>
            <person name="Fu X."/>
            <person name="Schnable P.S."/>
            <person name="Li F."/>
            <person name="Zhang H."/>
            <person name="Feng B."/>
            <person name="Zhu X."/>
            <person name="Liu R."/>
            <person name="Schnable J.C."/>
            <person name="Zhu J.-K."/>
            <person name="Zhang H."/>
        </authorList>
    </citation>
    <scope>NUCLEOTIDE SEQUENCE [LARGE SCALE GENOMIC DNA]</scope>
</reference>
<dbReference type="EMBL" id="PQIB02000008">
    <property type="protein sequence ID" value="RLN03925.1"/>
    <property type="molecule type" value="Genomic_DNA"/>
</dbReference>
<feature type="compositionally biased region" description="Basic and acidic residues" evidence="1">
    <location>
        <begin position="67"/>
        <end position="80"/>
    </location>
</feature>
<evidence type="ECO:0000313" key="2">
    <source>
        <dbReference type="EMBL" id="RLN03925.1"/>
    </source>
</evidence>
<gene>
    <name evidence="2" type="ORF">C2845_PM13G20380</name>
</gene>
<feature type="region of interest" description="Disordered" evidence="1">
    <location>
        <begin position="46"/>
        <end position="85"/>
    </location>
</feature>
<keyword evidence="3" id="KW-1185">Reference proteome</keyword>
<evidence type="ECO:0000256" key="1">
    <source>
        <dbReference type="SAM" id="MobiDB-lite"/>
    </source>
</evidence>
<name>A0A3L6RJN1_PANMI</name>
<evidence type="ECO:0000313" key="3">
    <source>
        <dbReference type="Proteomes" id="UP000275267"/>
    </source>
</evidence>
<feature type="compositionally biased region" description="Low complexity" evidence="1">
    <location>
        <begin position="133"/>
        <end position="148"/>
    </location>
</feature>
<dbReference type="Proteomes" id="UP000275267">
    <property type="component" value="Unassembled WGS sequence"/>
</dbReference>